<dbReference type="PROSITE" id="PS50850">
    <property type="entry name" value="MFS"/>
    <property type="match status" value="1"/>
</dbReference>
<evidence type="ECO:0000313" key="7">
    <source>
        <dbReference type="EMBL" id="SDF26040.1"/>
    </source>
</evidence>
<feature type="transmembrane region" description="Helical" evidence="5">
    <location>
        <begin position="20"/>
        <end position="46"/>
    </location>
</feature>
<dbReference type="EMBL" id="LT629690">
    <property type="protein sequence ID" value="SDF26040.1"/>
    <property type="molecule type" value="Genomic_DNA"/>
</dbReference>
<comment type="subcellular location">
    <subcellularLocation>
        <location evidence="1">Membrane</location>
        <topology evidence="1">Multi-pass membrane protein</topology>
    </subcellularLocation>
</comment>
<dbReference type="InterPro" id="IPR036259">
    <property type="entry name" value="MFS_trans_sf"/>
</dbReference>
<feature type="transmembrane region" description="Helical" evidence="5">
    <location>
        <begin position="387"/>
        <end position="406"/>
    </location>
</feature>
<dbReference type="PANTHER" id="PTHR23508">
    <property type="entry name" value="CARBOXYLIC ACID TRANSPORTER PROTEIN HOMOLOG"/>
    <property type="match status" value="1"/>
</dbReference>
<gene>
    <name evidence="7" type="ORF">SAMN05444167_1874</name>
</gene>
<feature type="transmembrane region" description="Helical" evidence="5">
    <location>
        <begin position="176"/>
        <end position="195"/>
    </location>
</feature>
<proteinExistence type="predicted"/>
<dbReference type="AlphaFoldDB" id="A0A1G7JM53"/>
<sequence>MASGIVHQWRALTSPQKNAFIACFLGWALDAFDFFILTYCITAIAGDFHTTVETVTEALFWTLVMRPVGALIFGAMAEKFGRRPTLMINIISFCVFEVASGLAPTLGWLLVFRALFGIAMGGEWGVGAALAFETLPEKGRGFFSGLLQEGYVVGNLLAATVYGLVFPHLHGTGMLVNWRVMFFIGALPSILVFYIRSKVEESPAYRSGQAKAVKPTIHLGDIAHYLPTFLFLVLLMTAFTSFSHGSQDLYPTFLQKAKGFTPGRVGWVSDVGHIGALLGGITFGTLSERWGRRRSIVIAALLAIPMIYIWAFTWEPIMVAAGGFLMQFMIQGAWGIVPAHLNELSPAAVRATFPGLAYQLGNLLSSRNAKFQTALARKYFHGDLTPVLAWTVAIVAVAVALLAGLGREAKGQSMSSVEDLPA</sequence>
<dbReference type="InterPro" id="IPR011701">
    <property type="entry name" value="MFS"/>
</dbReference>
<keyword evidence="2 5" id="KW-0812">Transmembrane</keyword>
<name>A0A1G7JM53_9BACT</name>
<dbReference type="OrthoDB" id="9787026at2"/>
<dbReference type="GO" id="GO:0046943">
    <property type="term" value="F:carboxylic acid transmembrane transporter activity"/>
    <property type="evidence" value="ECO:0007669"/>
    <property type="project" value="TreeGrafter"/>
</dbReference>
<dbReference type="Gene3D" id="1.20.1250.20">
    <property type="entry name" value="MFS general substrate transporter like domains"/>
    <property type="match status" value="2"/>
</dbReference>
<dbReference type="RefSeq" id="WP_083344898.1">
    <property type="nucleotide sequence ID" value="NZ_LT629690.1"/>
</dbReference>
<evidence type="ECO:0000256" key="2">
    <source>
        <dbReference type="ARBA" id="ARBA00022692"/>
    </source>
</evidence>
<dbReference type="Pfam" id="PF07690">
    <property type="entry name" value="MFS_1"/>
    <property type="match status" value="1"/>
</dbReference>
<dbReference type="InterPro" id="IPR005829">
    <property type="entry name" value="Sugar_transporter_CS"/>
</dbReference>
<keyword evidence="8" id="KW-1185">Reference proteome</keyword>
<organism evidence="7 8">
    <name type="scientific">Terriglobus roseus</name>
    <dbReference type="NCBI Taxonomy" id="392734"/>
    <lineage>
        <taxon>Bacteria</taxon>
        <taxon>Pseudomonadati</taxon>
        <taxon>Acidobacteriota</taxon>
        <taxon>Terriglobia</taxon>
        <taxon>Terriglobales</taxon>
        <taxon>Acidobacteriaceae</taxon>
        <taxon>Terriglobus</taxon>
    </lineage>
</organism>
<dbReference type="InterPro" id="IPR020846">
    <property type="entry name" value="MFS_dom"/>
</dbReference>
<feature type="domain" description="Major facilitator superfamily (MFS) profile" evidence="6">
    <location>
        <begin position="19"/>
        <end position="410"/>
    </location>
</feature>
<reference evidence="7 8" key="1">
    <citation type="submission" date="2016-10" db="EMBL/GenBank/DDBJ databases">
        <authorList>
            <person name="de Groot N.N."/>
        </authorList>
    </citation>
    <scope>NUCLEOTIDE SEQUENCE [LARGE SCALE GENOMIC DNA]</scope>
    <source>
        <strain evidence="7 8">GAS232</strain>
    </source>
</reference>
<evidence type="ECO:0000256" key="1">
    <source>
        <dbReference type="ARBA" id="ARBA00004141"/>
    </source>
</evidence>
<dbReference type="Proteomes" id="UP000182427">
    <property type="component" value="Chromosome I"/>
</dbReference>
<feature type="transmembrane region" description="Helical" evidence="5">
    <location>
        <begin position="265"/>
        <end position="284"/>
    </location>
</feature>
<protein>
    <submittedName>
        <fullName evidence="7">MFS transporter, SHS family, lactate transporter</fullName>
    </submittedName>
</protein>
<dbReference type="PANTHER" id="PTHR23508:SF10">
    <property type="entry name" value="CARBOXYLIC ACID TRANSPORTER PROTEIN HOMOLOG"/>
    <property type="match status" value="1"/>
</dbReference>
<feature type="transmembrane region" description="Helical" evidence="5">
    <location>
        <begin position="296"/>
        <end position="314"/>
    </location>
</feature>
<feature type="transmembrane region" description="Helical" evidence="5">
    <location>
        <begin position="58"/>
        <end position="77"/>
    </location>
</feature>
<dbReference type="GO" id="GO:0005886">
    <property type="term" value="C:plasma membrane"/>
    <property type="evidence" value="ECO:0007669"/>
    <property type="project" value="TreeGrafter"/>
</dbReference>
<feature type="transmembrane region" description="Helical" evidence="5">
    <location>
        <begin position="86"/>
        <end position="104"/>
    </location>
</feature>
<evidence type="ECO:0000256" key="5">
    <source>
        <dbReference type="SAM" id="Phobius"/>
    </source>
</evidence>
<evidence type="ECO:0000259" key="6">
    <source>
        <dbReference type="PROSITE" id="PS50850"/>
    </source>
</evidence>
<keyword evidence="3 5" id="KW-1133">Transmembrane helix</keyword>
<dbReference type="PROSITE" id="PS00217">
    <property type="entry name" value="SUGAR_TRANSPORT_2"/>
    <property type="match status" value="1"/>
</dbReference>
<evidence type="ECO:0000256" key="4">
    <source>
        <dbReference type="ARBA" id="ARBA00023136"/>
    </source>
</evidence>
<dbReference type="CDD" id="cd17316">
    <property type="entry name" value="MFS_SV2_like"/>
    <property type="match status" value="1"/>
</dbReference>
<dbReference type="SUPFAM" id="SSF103473">
    <property type="entry name" value="MFS general substrate transporter"/>
    <property type="match status" value="1"/>
</dbReference>
<evidence type="ECO:0000313" key="8">
    <source>
        <dbReference type="Proteomes" id="UP000182427"/>
    </source>
</evidence>
<evidence type="ECO:0000256" key="3">
    <source>
        <dbReference type="ARBA" id="ARBA00022989"/>
    </source>
</evidence>
<keyword evidence="4 5" id="KW-0472">Membrane</keyword>
<feature type="transmembrane region" description="Helical" evidence="5">
    <location>
        <begin position="222"/>
        <end position="245"/>
    </location>
</feature>
<accession>A0A1G7JM53</accession>